<sequence length="126" mass="13663">MERYPPAMGIGIVADPSQDQLLTRAPQWSSAQTSKRRAELTRRLEALNRTRSILSSGQTLSSGRRSHSEVSSGAESHGTEAAMRALETEIAMLRGVLATMNIRFVEGHVGHMGDGDSEEPLPGYAE</sequence>
<comment type="caution">
    <text evidence="2">The sequence shown here is derived from an EMBL/GenBank/DDBJ whole genome shotgun (WGS) entry which is preliminary data.</text>
</comment>
<evidence type="ECO:0000313" key="3">
    <source>
        <dbReference type="Proteomes" id="UP000230002"/>
    </source>
</evidence>
<gene>
    <name evidence="2" type="ORF">GSI_11128</name>
</gene>
<proteinExistence type="predicted"/>
<evidence type="ECO:0000256" key="1">
    <source>
        <dbReference type="SAM" id="MobiDB-lite"/>
    </source>
</evidence>
<evidence type="ECO:0000313" key="2">
    <source>
        <dbReference type="EMBL" id="PIL26792.1"/>
    </source>
</evidence>
<dbReference type="AlphaFoldDB" id="A0A2G8RZ49"/>
<keyword evidence="3" id="KW-1185">Reference proteome</keyword>
<protein>
    <submittedName>
        <fullName evidence="2">Uncharacterized protein</fullName>
    </submittedName>
</protein>
<feature type="region of interest" description="Disordered" evidence="1">
    <location>
        <begin position="51"/>
        <end position="80"/>
    </location>
</feature>
<organism evidence="2 3">
    <name type="scientific">Ganoderma sinense ZZ0214-1</name>
    <dbReference type="NCBI Taxonomy" id="1077348"/>
    <lineage>
        <taxon>Eukaryota</taxon>
        <taxon>Fungi</taxon>
        <taxon>Dikarya</taxon>
        <taxon>Basidiomycota</taxon>
        <taxon>Agaricomycotina</taxon>
        <taxon>Agaricomycetes</taxon>
        <taxon>Polyporales</taxon>
        <taxon>Polyporaceae</taxon>
        <taxon>Ganoderma</taxon>
    </lineage>
</organism>
<reference evidence="2 3" key="1">
    <citation type="journal article" date="2015" name="Sci. Rep.">
        <title>Chromosome-level genome map provides insights into diverse defense mechanisms in the medicinal fungus Ganoderma sinense.</title>
        <authorList>
            <person name="Zhu Y."/>
            <person name="Xu J."/>
            <person name="Sun C."/>
            <person name="Zhou S."/>
            <person name="Xu H."/>
            <person name="Nelson D.R."/>
            <person name="Qian J."/>
            <person name="Song J."/>
            <person name="Luo H."/>
            <person name="Xiang L."/>
            <person name="Li Y."/>
            <person name="Xu Z."/>
            <person name="Ji A."/>
            <person name="Wang L."/>
            <person name="Lu S."/>
            <person name="Hayward A."/>
            <person name="Sun W."/>
            <person name="Li X."/>
            <person name="Schwartz D.C."/>
            <person name="Wang Y."/>
            <person name="Chen S."/>
        </authorList>
    </citation>
    <scope>NUCLEOTIDE SEQUENCE [LARGE SCALE GENOMIC DNA]</scope>
    <source>
        <strain evidence="2 3">ZZ0214-1</strain>
    </source>
</reference>
<dbReference type="Proteomes" id="UP000230002">
    <property type="component" value="Unassembled WGS sequence"/>
</dbReference>
<dbReference type="EMBL" id="AYKW01000037">
    <property type="protein sequence ID" value="PIL26792.1"/>
    <property type="molecule type" value="Genomic_DNA"/>
</dbReference>
<name>A0A2G8RZ49_9APHY</name>
<accession>A0A2G8RZ49</accession>